<dbReference type="Proteomes" id="UP001268089">
    <property type="component" value="Unassembled WGS sequence"/>
</dbReference>
<keyword evidence="1" id="KW-0812">Transmembrane</keyword>
<dbReference type="InterPro" id="IPR018729">
    <property type="entry name" value="DUF2269_transmembrane"/>
</dbReference>
<proteinExistence type="predicted"/>
<keyword evidence="3" id="KW-1185">Reference proteome</keyword>
<dbReference type="EMBL" id="JAVDXO010000007">
    <property type="protein sequence ID" value="MDR7307772.1"/>
    <property type="molecule type" value="Genomic_DNA"/>
</dbReference>
<protein>
    <submittedName>
        <fullName evidence="2">Membrane protein</fullName>
    </submittedName>
</protein>
<dbReference type="Pfam" id="PF10027">
    <property type="entry name" value="DUF2269"/>
    <property type="match status" value="1"/>
</dbReference>
<evidence type="ECO:0000256" key="1">
    <source>
        <dbReference type="SAM" id="Phobius"/>
    </source>
</evidence>
<reference evidence="2 3" key="1">
    <citation type="submission" date="2023-07" db="EMBL/GenBank/DDBJ databases">
        <title>Sorghum-associated microbial communities from plants grown in Nebraska, USA.</title>
        <authorList>
            <person name="Schachtman D."/>
        </authorList>
    </citation>
    <scope>NUCLEOTIDE SEQUENCE [LARGE SCALE GENOMIC DNA]</scope>
    <source>
        <strain evidence="2 3">BE308</strain>
    </source>
</reference>
<keyword evidence="1" id="KW-1133">Transmembrane helix</keyword>
<sequence length="158" mass="17910">MSLYFFLKWVHILSSAVLVGTGFGTAFFFFYANRSGVVAAQAVVSRLVVRADTWFTSPAVVIQPVTGLWMAYLAGYPWTTPWLLLTVALYLFTGACWTPVVALQLRMAEMAKIAHEKNEPLPDLYWRYARRWEALGYPAFIAMLVVFYLMVAKPALWA</sequence>
<gene>
    <name evidence="2" type="ORF">J2X15_003076</name>
</gene>
<dbReference type="RefSeq" id="WP_310344258.1">
    <property type="nucleotide sequence ID" value="NZ_JAVDXO010000007.1"/>
</dbReference>
<accession>A0ABU1ZQD4</accession>
<organism evidence="2 3">
    <name type="scientific">Rhodoferax saidenbachensis</name>
    <dbReference type="NCBI Taxonomy" id="1484693"/>
    <lineage>
        <taxon>Bacteria</taxon>
        <taxon>Pseudomonadati</taxon>
        <taxon>Pseudomonadota</taxon>
        <taxon>Betaproteobacteria</taxon>
        <taxon>Burkholderiales</taxon>
        <taxon>Comamonadaceae</taxon>
        <taxon>Rhodoferax</taxon>
    </lineage>
</organism>
<feature type="transmembrane region" description="Helical" evidence="1">
    <location>
        <begin position="53"/>
        <end position="76"/>
    </location>
</feature>
<feature type="transmembrane region" description="Helical" evidence="1">
    <location>
        <begin position="134"/>
        <end position="151"/>
    </location>
</feature>
<feature type="transmembrane region" description="Helical" evidence="1">
    <location>
        <begin position="12"/>
        <end position="32"/>
    </location>
</feature>
<keyword evidence="1" id="KW-0472">Membrane</keyword>
<comment type="caution">
    <text evidence="2">The sequence shown here is derived from an EMBL/GenBank/DDBJ whole genome shotgun (WGS) entry which is preliminary data.</text>
</comment>
<evidence type="ECO:0000313" key="2">
    <source>
        <dbReference type="EMBL" id="MDR7307772.1"/>
    </source>
</evidence>
<feature type="transmembrane region" description="Helical" evidence="1">
    <location>
        <begin position="82"/>
        <end position="103"/>
    </location>
</feature>
<name>A0ABU1ZQD4_9BURK</name>
<evidence type="ECO:0000313" key="3">
    <source>
        <dbReference type="Proteomes" id="UP001268089"/>
    </source>
</evidence>